<feature type="transmembrane region" description="Helical" evidence="6">
    <location>
        <begin position="372"/>
        <end position="392"/>
    </location>
</feature>
<organism evidence="7 8">
    <name type="scientific">Debaryomyces hansenii (strain ATCC 36239 / CBS 767 / BCRC 21394 / JCM 1990 / NBRC 0083 / IGC 2968)</name>
    <name type="common">Yeast</name>
    <name type="synonym">Torulaspora hansenii</name>
    <dbReference type="NCBI Taxonomy" id="284592"/>
    <lineage>
        <taxon>Eukaryota</taxon>
        <taxon>Fungi</taxon>
        <taxon>Dikarya</taxon>
        <taxon>Ascomycota</taxon>
        <taxon>Saccharomycotina</taxon>
        <taxon>Pichiomycetes</taxon>
        <taxon>Debaryomycetaceae</taxon>
        <taxon>Debaryomyces</taxon>
    </lineage>
</organism>
<sequence>MSNERMDKYILSNTDGQSSYGSSVNNGLSIPSDIDRFDSSNQGDFSGDERGIRCSSVNDTSPLLKASYDSHSKSVAQELIEQERGFLKYHNRIPNKGNENQAIKRFEETISSKKITDTTALIELKSLFVASVPLSMTFLLQCSFSTVSVFTAGHLGSVELASVSIGSMTASISGYAIIQGISSALDTLCPQAFGAKEYYLVGTYLQKCVAMNFTIMVPILFIWTFFGYEVITGFLPDNDTAKYAAVYLRYTAPGIPAYILFECGKKFLEAQGIYHISTIVLLFAAPSNLVMNLLFVKTFGYIGIPMAISINYWLMTFGLFVSIVYFIKPHSTPSGKHPLTCWNGLHIKQAFQSWNEIVYLAVPGLVMLEAKFFALETLTLIASYLGTLSLAAQSVGTAIASLSYQVSIAIGIASSTRIANFLGAGSNSAAKKTTQVSLCFVLVFSIINVLFLYCFQTRIAPLFTKDEKVIKIVESIMWLIALLQICDAINAGSAGCLRGQGQTKIGGIVSLLSYYLIGIPLSIYITVYSKFKGTIDGLWIGNCAALIIIGVVQSYYALFADFIRLCTDAQKRASN</sequence>
<feature type="transmembrane region" description="Helical" evidence="6">
    <location>
        <begin position="539"/>
        <end position="563"/>
    </location>
</feature>
<evidence type="ECO:0000256" key="5">
    <source>
        <dbReference type="ARBA" id="ARBA00023136"/>
    </source>
</evidence>
<dbReference type="GO" id="GO:1990961">
    <property type="term" value="P:xenobiotic detoxification by transmembrane export across the plasma membrane"/>
    <property type="evidence" value="ECO:0007669"/>
    <property type="project" value="InterPro"/>
</dbReference>
<evidence type="ECO:0000256" key="6">
    <source>
        <dbReference type="SAM" id="Phobius"/>
    </source>
</evidence>
<comment type="subcellular location">
    <subcellularLocation>
        <location evidence="1">Membrane</location>
        <topology evidence="1">Multi-pass membrane protein</topology>
    </subcellularLocation>
</comment>
<dbReference type="eggNOG" id="KOG1347">
    <property type="taxonomic scope" value="Eukaryota"/>
</dbReference>
<keyword evidence="5 6" id="KW-0472">Membrane</keyword>
<feature type="transmembrane region" description="Helical" evidence="6">
    <location>
        <begin position="475"/>
        <end position="493"/>
    </location>
</feature>
<dbReference type="KEGG" id="dha:DEHA2F00550g"/>
<comment type="similarity">
    <text evidence="2">Belongs to the multi antimicrobial extrusion (MATE) (TC 2.A.66.1) family.</text>
</comment>
<dbReference type="InterPro" id="IPR002528">
    <property type="entry name" value="MATE_fam"/>
</dbReference>
<dbReference type="InterPro" id="IPR045069">
    <property type="entry name" value="MATE_euk"/>
</dbReference>
<dbReference type="HOGENOM" id="CLU_012893_1_2_1"/>
<feature type="transmembrane region" description="Helical" evidence="6">
    <location>
        <begin position="505"/>
        <end position="527"/>
    </location>
</feature>
<dbReference type="Pfam" id="PF01554">
    <property type="entry name" value="MatE"/>
    <property type="match status" value="2"/>
</dbReference>
<protein>
    <submittedName>
        <fullName evidence="7">DEHA2F00550p</fullName>
    </submittedName>
</protein>
<dbReference type="VEuPathDB" id="FungiDB:DEHA2F00550g"/>
<feature type="transmembrane region" description="Helical" evidence="6">
    <location>
        <begin position="273"/>
        <end position="295"/>
    </location>
</feature>
<gene>
    <name evidence="7" type="ordered locus">DEHA2F00550g</name>
</gene>
<dbReference type="STRING" id="284592.Q6BN37"/>
<reference evidence="7 8" key="1">
    <citation type="journal article" date="2004" name="Nature">
        <title>Genome evolution in yeasts.</title>
        <authorList>
            <consortium name="Genolevures"/>
            <person name="Dujon B."/>
            <person name="Sherman D."/>
            <person name="Fischer G."/>
            <person name="Durrens P."/>
            <person name="Casaregola S."/>
            <person name="Lafontaine I."/>
            <person name="de Montigny J."/>
            <person name="Marck C."/>
            <person name="Neuveglise C."/>
            <person name="Talla E."/>
            <person name="Goffard N."/>
            <person name="Frangeul L."/>
            <person name="Aigle M."/>
            <person name="Anthouard V."/>
            <person name="Babour A."/>
            <person name="Barbe V."/>
            <person name="Barnay S."/>
            <person name="Blanchin S."/>
            <person name="Beckerich J.M."/>
            <person name="Beyne E."/>
            <person name="Bleykasten C."/>
            <person name="Boisrame A."/>
            <person name="Boyer J."/>
            <person name="Cattolico L."/>
            <person name="Confanioleri F."/>
            <person name="de Daruvar A."/>
            <person name="Despons L."/>
            <person name="Fabre E."/>
            <person name="Fairhead C."/>
            <person name="Ferry-Dumazet H."/>
            <person name="Groppi A."/>
            <person name="Hantraye F."/>
            <person name="Hennequin C."/>
            <person name="Jauniaux N."/>
            <person name="Joyet P."/>
            <person name="Kachouri R."/>
            <person name="Kerrest A."/>
            <person name="Koszul R."/>
            <person name="Lemaire M."/>
            <person name="Lesur I."/>
            <person name="Ma L."/>
            <person name="Muller H."/>
            <person name="Nicaud J.M."/>
            <person name="Nikolski M."/>
            <person name="Oztas S."/>
            <person name="Ozier-Kalogeropoulos O."/>
            <person name="Pellenz S."/>
            <person name="Potier S."/>
            <person name="Richard G.F."/>
            <person name="Straub M.L."/>
            <person name="Suleau A."/>
            <person name="Swennene D."/>
            <person name="Tekaia F."/>
            <person name="Wesolowski-Louvel M."/>
            <person name="Westhof E."/>
            <person name="Wirth B."/>
            <person name="Zeniou-Meyer M."/>
            <person name="Zivanovic I."/>
            <person name="Bolotin-Fukuhara M."/>
            <person name="Thierry A."/>
            <person name="Bouchier C."/>
            <person name="Caudron B."/>
            <person name="Scarpelli C."/>
            <person name="Gaillardin C."/>
            <person name="Weissenbach J."/>
            <person name="Wincker P."/>
            <person name="Souciet J.L."/>
        </authorList>
    </citation>
    <scope>NUCLEOTIDE SEQUENCE [LARGE SCALE GENOMIC DNA]</scope>
    <source>
        <strain evidence="8">ATCC 36239 / CBS 767 / BCRC 21394 / JCM 1990 / NBRC 0083 / IGC 2968</strain>
    </source>
</reference>
<dbReference type="GeneID" id="2903868"/>
<evidence type="ECO:0000256" key="2">
    <source>
        <dbReference type="ARBA" id="ARBA00010199"/>
    </source>
</evidence>
<evidence type="ECO:0000256" key="4">
    <source>
        <dbReference type="ARBA" id="ARBA00022989"/>
    </source>
</evidence>
<dbReference type="RefSeq" id="XP_460383.2">
    <property type="nucleotide sequence ID" value="XM_460383.1"/>
</dbReference>
<keyword evidence="3 6" id="KW-0812">Transmembrane</keyword>
<keyword evidence="8" id="KW-1185">Reference proteome</keyword>
<feature type="transmembrane region" description="Helical" evidence="6">
    <location>
        <begin position="436"/>
        <end position="455"/>
    </location>
</feature>
<dbReference type="EMBL" id="CR382138">
    <property type="protein sequence ID" value="CAG88687.2"/>
    <property type="molecule type" value="Genomic_DNA"/>
</dbReference>
<keyword evidence="4 6" id="KW-1133">Transmembrane helix</keyword>
<dbReference type="OMA" id="GQWAIGI"/>
<dbReference type="PANTHER" id="PTHR11206">
    <property type="entry name" value="MULTIDRUG RESISTANCE PROTEIN"/>
    <property type="match status" value="1"/>
</dbReference>
<dbReference type="CDD" id="cd13132">
    <property type="entry name" value="MATE_eukaryotic"/>
    <property type="match status" value="1"/>
</dbReference>
<accession>Q6BN37</accession>
<feature type="transmembrane region" description="Helical" evidence="6">
    <location>
        <begin position="209"/>
        <end position="231"/>
    </location>
</feature>
<dbReference type="GO" id="GO:0042910">
    <property type="term" value="F:xenobiotic transmembrane transporter activity"/>
    <property type="evidence" value="ECO:0007669"/>
    <property type="project" value="InterPro"/>
</dbReference>
<feature type="transmembrane region" description="Helical" evidence="6">
    <location>
        <begin position="301"/>
        <end position="327"/>
    </location>
</feature>
<evidence type="ECO:0000313" key="8">
    <source>
        <dbReference type="Proteomes" id="UP000000599"/>
    </source>
</evidence>
<dbReference type="AlphaFoldDB" id="Q6BN37"/>
<name>Q6BN37_DEBHA</name>
<evidence type="ECO:0000256" key="1">
    <source>
        <dbReference type="ARBA" id="ARBA00004141"/>
    </source>
</evidence>
<dbReference type="NCBIfam" id="TIGR00797">
    <property type="entry name" value="matE"/>
    <property type="match status" value="1"/>
</dbReference>
<dbReference type="GO" id="GO:0015297">
    <property type="term" value="F:antiporter activity"/>
    <property type="evidence" value="ECO:0007669"/>
    <property type="project" value="InterPro"/>
</dbReference>
<dbReference type="GO" id="GO:0016020">
    <property type="term" value="C:membrane"/>
    <property type="evidence" value="ECO:0007669"/>
    <property type="project" value="UniProtKB-SubCell"/>
</dbReference>
<dbReference type="FunCoup" id="Q6BN37">
    <property type="interactions" value="141"/>
</dbReference>
<dbReference type="Proteomes" id="UP000000599">
    <property type="component" value="Chromosome F"/>
</dbReference>
<dbReference type="OrthoDB" id="2126698at2759"/>
<evidence type="ECO:0000256" key="3">
    <source>
        <dbReference type="ARBA" id="ARBA00022692"/>
    </source>
</evidence>
<proteinExistence type="inferred from homology"/>
<evidence type="ECO:0000313" key="7">
    <source>
        <dbReference type="EMBL" id="CAG88687.2"/>
    </source>
</evidence>
<dbReference type="InParanoid" id="Q6BN37"/>